<dbReference type="STRING" id="1531966.A0A0A1T0Q4"/>
<dbReference type="Gene3D" id="3.40.50.1820">
    <property type="entry name" value="alpha/beta hydrolase"/>
    <property type="match status" value="1"/>
</dbReference>
<dbReference type="InterPro" id="IPR002918">
    <property type="entry name" value="Lipase_EstA/Esterase_EstB"/>
</dbReference>
<dbReference type="OrthoDB" id="9974421at2759"/>
<feature type="chain" id="PRO_5001979089" description="AB hydrolase-1 domain-containing protein" evidence="1">
    <location>
        <begin position="22"/>
        <end position="289"/>
    </location>
</feature>
<evidence type="ECO:0000313" key="3">
    <source>
        <dbReference type="Proteomes" id="UP000039046"/>
    </source>
</evidence>
<dbReference type="Proteomes" id="UP000039046">
    <property type="component" value="Unassembled WGS sequence"/>
</dbReference>
<reference evidence="2 3" key="1">
    <citation type="journal article" date="2015" name="Genome Announc.">
        <title>Draft Genome Sequence and Gene Annotation of the Entomopathogenic Fungus Verticillium hemipterigenum.</title>
        <authorList>
            <person name="Horn F."/>
            <person name="Habel A."/>
            <person name="Scharf D.H."/>
            <person name="Dworschak J."/>
            <person name="Brakhage A.A."/>
            <person name="Guthke R."/>
            <person name="Hertweck C."/>
            <person name="Linde J."/>
        </authorList>
    </citation>
    <scope>NUCLEOTIDE SEQUENCE [LARGE SCALE GENOMIC DNA]</scope>
</reference>
<keyword evidence="1" id="KW-0732">Signal</keyword>
<feature type="signal peptide" evidence="1">
    <location>
        <begin position="1"/>
        <end position="21"/>
    </location>
</feature>
<evidence type="ECO:0000256" key="1">
    <source>
        <dbReference type="SAM" id="SignalP"/>
    </source>
</evidence>
<dbReference type="GO" id="GO:0016042">
    <property type="term" value="P:lipid catabolic process"/>
    <property type="evidence" value="ECO:0007669"/>
    <property type="project" value="InterPro"/>
</dbReference>
<gene>
    <name evidence="2" type="ORF">VHEMI04255</name>
</gene>
<dbReference type="InterPro" id="IPR029058">
    <property type="entry name" value="AB_hydrolase_fold"/>
</dbReference>
<dbReference type="PANTHER" id="PTHR32015:SF1">
    <property type="entry name" value="LIPASE"/>
    <property type="match status" value="1"/>
</dbReference>
<sequence length="289" mass="30937">MRIQTAAALVAISSLASTPFAMNTSNPDNNYSCRSDKHPNPVVMLHGLMSSALVGLNKLEKWLQDQDFCTFSLTYGISSLDPTIGGITPVAESAVEIEDFIKDVKRRTGASKIDLIGHSEGGFQALYVAKFGKIAQDLDKIVAIAPPTHGVHPVSISEYVDGLKALNELLAGLSYTAAGCGACFDLTEGGGGVTRLTDGKIVQPGNKVTIIASRTDEVLFPPETAFVHESGVTNIWVQDVCPKDTTQHVPEGYDMNIWNIALNALEGKPKRRFRCVASPPAYLGVPVHS</sequence>
<accession>A0A0A1T0Q4</accession>
<dbReference type="EMBL" id="CDHN01000002">
    <property type="protein sequence ID" value="CEJ86944.1"/>
    <property type="molecule type" value="Genomic_DNA"/>
</dbReference>
<dbReference type="Pfam" id="PF01674">
    <property type="entry name" value="Lipase_2"/>
    <property type="match status" value="1"/>
</dbReference>
<evidence type="ECO:0008006" key="4">
    <source>
        <dbReference type="Google" id="ProtNLM"/>
    </source>
</evidence>
<dbReference type="PANTHER" id="PTHR32015">
    <property type="entry name" value="FASTING INDUCED LIPASE"/>
    <property type="match status" value="1"/>
</dbReference>
<dbReference type="AlphaFoldDB" id="A0A0A1T0Q4"/>
<protein>
    <recommendedName>
        <fullName evidence="4">AB hydrolase-1 domain-containing protein</fullName>
    </recommendedName>
</protein>
<proteinExistence type="predicted"/>
<keyword evidence="3" id="KW-1185">Reference proteome</keyword>
<organism evidence="2 3">
    <name type="scientific">[Torrubiella] hemipterigena</name>
    <dbReference type="NCBI Taxonomy" id="1531966"/>
    <lineage>
        <taxon>Eukaryota</taxon>
        <taxon>Fungi</taxon>
        <taxon>Dikarya</taxon>
        <taxon>Ascomycota</taxon>
        <taxon>Pezizomycotina</taxon>
        <taxon>Sordariomycetes</taxon>
        <taxon>Hypocreomycetidae</taxon>
        <taxon>Hypocreales</taxon>
        <taxon>Clavicipitaceae</taxon>
        <taxon>Clavicipitaceae incertae sedis</taxon>
        <taxon>'Torrubiella' clade</taxon>
    </lineage>
</organism>
<dbReference type="SUPFAM" id="SSF53474">
    <property type="entry name" value="alpha/beta-Hydrolases"/>
    <property type="match status" value="1"/>
</dbReference>
<evidence type="ECO:0000313" key="2">
    <source>
        <dbReference type="EMBL" id="CEJ86944.1"/>
    </source>
</evidence>
<dbReference type="HOGENOM" id="CLU_029537_1_0_1"/>
<dbReference type="GO" id="GO:0016298">
    <property type="term" value="F:lipase activity"/>
    <property type="evidence" value="ECO:0007669"/>
    <property type="project" value="TreeGrafter"/>
</dbReference>
<name>A0A0A1T0Q4_9HYPO</name>